<dbReference type="Pfam" id="PF20332">
    <property type="entry name" value="DUF6627"/>
    <property type="match status" value="1"/>
</dbReference>
<dbReference type="EMBL" id="JBHTIT010000001">
    <property type="protein sequence ID" value="MFD0950274.1"/>
    <property type="molecule type" value="Genomic_DNA"/>
</dbReference>
<gene>
    <name evidence="3" type="ORF">ACFQ0F_07730</name>
</gene>
<dbReference type="RefSeq" id="WP_379070824.1">
    <property type="nucleotide sequence ID" value="NZ_JBHTIT010000001.1"/>
</dbReference>
<keyword evidence="4" id="KW-1185">Reference proteome</keyword>
<dbReference type="InterPro" id="IPR046735">
    <property type="entry name" value="PA2779-like"/>
</dbReference>
<dbReference type="Proteomes" id="UP001597044">
    <property type="component" value="Unassembled WGS sequence"/>
</dbReference>
<evidence type="ECO:0000256" key="2">
    <source>
        <dbReference type="SAM" id="SignalP"/>
    </source>
</evidence>
<sequence length="134" mass="14376">MKKFIRAATASVLIVTTSAWSMAAIAGPIAPETYLSSSDSAAIEGQRAQVVDWLQREEVRTQMTRFGVDSDQAVDRVAALSDEEVQRLAEKIDSTPVGAGGGGVIGAVIFVFLVLLVTDILGFTKIFPFTRSIR</sequence>
<evidence type="ECO:0000313" key="3">
    <source>
        <dbReference type="EMBL" id="MFD0950274.1"/>
    </source>
</evidence>
<proteinExistence type="predicted"/>
<reference evidence="4" key="1">
    <citation type="journal article" date="2019" name="Int. J. Syst. Evol. Microbiol.">
        <title>The Global Catalogue of Microorganisms (GCM) 10K type strain sequencing project: providing services to taxonomists for standard genome sequencing and annotation.</title>
        <authorList>
            <consortium name="The Broad Institute Genomics Platform"/>
            <consortium name="The Broad Institute Genome Sequencing Center for Infectious Disease"/>
            <person name="Wu L."/>
            <person name="Ma J."/>
        </authorList>
    </citation>
    <scope>NUCLEOTIDE SEQUENCE [LARGE SCALE GENOMIC DNA]</scope>
    <source>
        <strain evidence="4">CCUG 63419</strain>
    </source>
</reference>
<name>A0ABW3HID6_9GAMM</name>
<protein>
    <submittedName>
        <fullName evidence="3">PA2779 family protein</fullName>
    </submittedName>
</protein>
<dbReference type="InterPro" id="IPR016924">
    <property type="entry name" value="UCP029543"/>
</dbReference>
<keyword evidence="2" id="KW-0732">Signal</keyword>
<dbReference type="PIRSF" id="PIRSF029543">
    <property type="entry name" value="UCP029543"/>
    <property type="match status" value="1"/>
</dbReference>
<dbReference type="NCBIfam" id="NF033919">
    <property type="entry name" value="PA2779_fam"/>
    <property type="match status" value="1"/>
</dbReference>
<keyword evidence="1" id="KW-1133">Transmembrane helix</keyword>
<evidence type="ECO:0000256" key="1">
    <source>
        <dbReference type="SAM" id="Phobius"/>
    </source>
</evidence>
<organism evidence="3 4">
    <name type="scientific">Paraperlucidibaca wandonensis</name>
    <dbReference type="NCBI Taxonomy" id="1268273"/>
    <lineage>
        <taxon>Bacteria</taxon>
        <taxon>Pseudomonadati</taxon>
        <taxon>Pseudomonadota</taxon>
        <taxon>Gammaproteobacteria</taxon>
        <taxon>Moraxellales</taxon>
        <taxon>Moraxellaceae</taxon>
        <taxon>Paraperlucidibaca</taxon>
    </lineage>
</organism>
<feature type="transmembrane region" description="Helical" evidence="1">
    <location>
        <begin position="104"/>
        <end position="124"/>
    </location>
</feature>
<comment type="caution">
    <text evidence="3">The sequence shown here is derived from an EMBL/GenBank/DDBJ whole genome shotgun (WGS) entry which is preliminary data.</text>
</comment>
<keyword evidence="1" id="KW-0812">Transmembrane</keyword>
<keyword evidence="1" id="KW-0472">Membrane</keyword>
<feature type="chain" id="PRO_5046322182" evidence="2">
    <location>
        <begin position="24"/>
        <end position="134"/>
    </location>
</feature>
<feature type="signal peptide" evidence="2">
    <location>
        <begin position="1"/>
        <end position="23"/>
    </location>
</feature>
<accession>A0ABW3HID6</accession>
<evidence type="ECO:0000313" key="4">
    <source>
        <dbReference type="Proteomes" id="UP001597044"/>
    </source>
</evidence>